<dbReference type="PRINTS" id="PR01699">
    <property type="entry name" value="ORGNOHGLYASE"/>
</dbReference>
<accession>A0A3B1D378</accession>
<name>A0A3B1D378_9ZZZZ</name>
<dbReference type="Gene3D" id="3.30.450.410">
    <property type="match status" value="1"/>
</dbReference>
<organism evidence="1">
    <name type="scientific">hydrothermal vent metagenome</name>
    <dbReference type="NCBI Taxonomy" id="652676"/>
    <lineage>
        <taxon>unclassified sequences</taxon>
        <taxon>metagenomes</taxon>
        <taxon>ecological metagenomes</taxon>
    </lineage>
</organism>
<dbReference type="InterPro" id="IPR053717">
    <property type="entry name" value="MerB_lyase_sf"/>
</dbReference>
<dbReference type="SUPFAM" id="SSF46785">
    <property type="entry name" value="Winged helix' DNA-binding domain"/>
    <property type="match status" value="1"/>
</dbReference>
<dbReference type="InterPro" id="IPR036390">
    <property type="entry name" value="WH_DNA-bd_sf"/>
</dbReference>
<proteinExistence type="predicted"/>
<dbReference type="Pfam" id="PF03243">
    <property type="entry name" value="MerB"/>
    <property type="match status" value="1"/>
</dbReference>
<dbReference type="SUPFAM" id="SSF160387">
    <property type="entry name" value="NosL/MerB-like"/>
    <property type="match status" value="1"/>
</dbReference>
<gene>
    <name evidence="1" type="ORF">MNBD_NITROSPIRAE01-436</name>
</gene>
<dbReference type="GO" id="GO:0018836">
    <property type="term" value="F:alkylmercury lyase activity"/>
    <property type="evidence" value="ECO:0007669"/>
    <property type="project" value="InterPro"/>
</dbReference>
<dbReference type="AlphaFoldDB" id="A0A3B1D378"/>
<reference evidence="1" key="1">
    <citation type="submission" date="2018-06" db="EMBL/GenBank/DDBJ databases">
        <authorList>
            <person name="Zhirakovskaya E."/>
        </authorList>
    </citation>
    <scope>NUCLEOTIDE SEQUENCE</scope>
</reference>
<protein>
    <submittedName>
        <fullName evidence="1">Uncharacterized protein</fullName>
    </submittedName>
</protein>
<sequence>MVQAIDDKTQKIENLARIAADLFPKLDATEKKIALRLYKGLSEGKAVSPGVLASELGLPNERVRRFLSDWPGVDFDAEKNVVGFWGLSLSETNHQFEVYGRDLYTWCAWDTLFIPQLLQKTAKVHSACPVTGERLSLIITPKEVRDPRPSEIVLSFITPEAAKVQQDVVQHFCQYVHFFASADAGAHWVSQHPETFLLSLKDAFVLGQLKNKIRFAGTSL</sequence>
<dbReference type="EMBL" id="UOGF01000073">
    <property type="protein sequence ID" value="VAX31253.1"/>
    <property type="molecule type" value="Genomic_DNA"/>
</dbReference>
<dbReference type="InterPro" id="IPR004927">
    <property type="entry name" value="MerB"/>
</dbReference>
<evidence type="ECO:0000313" key="1">
    <source>
        <dbReference type="EMBL" id="VAX31253.1"/>
    </source>
</evidence>